<name>A8Q987_MALGO</name>
<dbReference type="Gene3D" id="2.60.120.650">
    <property type="entry name" value="Cupin"/>
    <property type="match status" value="1"/>
</dbReference>
<dbReference type="GO" id="GO:0005634">
    <property type="term" value="C:nucleus"/>
    <property type="evidence" value="ECO:0007669"/>
    <property type="project" value="TreeGrafter"/>
</dbReference>
<dbReference type="SUPFAM" id="SSF51197">
    <property type="entry name" value="Clavaminate synthase-like"/>
    <property type="match status" value="1"/>
</dbReference>
<dbReference type="PROSITE" id="PS51184">
    <property type="entry name" value="JMJC"/>
    <property type="match status" value="1"/>
</dbReference>
<dbReference type="PANTHER" id="PTHR12480:SF21">
    <property type="entry name" value="JMJC DOMAIN-CONTAINING PROTEIN 8"/>
    <property type="match status" value="1"/>
</dbReference>
<dbReference type="InterPro" id="IPR041667">
    <property type="entry name" value="Cupin_8"/>
</dbReference>
<reference evidence="2 3" key="1">
    <citation type="journal article" date="2007" name="Proc. Natl. Acad. Sci. U.S.A.">
        <title>Dandruff-associated Malassezia genomes reveal convergent and divergent virulence traits shared with plant and human fungal pathogens.</title>
        <authorList>
            <person name="Xu J."/>
            <person name="Saunders C.W."/>
            <person name="Hu P."/>
            <person name="Grant R.A."/>
            <person name="Boekhout T."/>
            <person name="Kuramae E.E."/>
            <person name="Kronstad J.W."/>
            <person name="Deangelis Y.M."/>
            <person name="Reeder N.L."/>
            <person name="Johnstone K.R."/>
            <person name="Leland M."/>
            <person name="Fieno A.M."/>
            <person name="Begley W.M."/>
            <person name="Sun Y."/>
            <person name="Lacey M.P."/>
            <person name="Chaudhary T."/>
            <person name="Keough T."/>
            <person name="Chu L."/>
            <person name="Sears R."/>
            <person name="Yuan B."/>
            <person name="Dawson T.L.Jr."/>
        </authorList>
    </citation>
    <scope>NUCLEOTIDE SEQUENCE [LARGE SCALE GENOMIC DNA]</scope>
    <source>
        <strain evidence="3">ATCC MYA-4612 / CBS 7966</strain>
    </source>
</reference>
<dbReference type="InterPro" id="IPR036047">
    <property type="entry name" value="F-box-like_dom_sf"/>
</dbReference>
<dbReference type="KEGG" id="mgl:MGL_3434"/>
<organism evidence="2 3">
    <name type="scientific">Malassezia globosa (strain ATCC MYA-4612 / CBS 7966)</name>
    <name type="common">Dandruff-associated fungus</name>
    <dbReference type="NCBI Taxonomy" id="425265"/>
    <lineage>
        <taxon>Eukaryota</taxon>
        <taxon>Fungi</taxon>
        <taxon>Dikarya</taxon>
        <taxon>Basidiomycota</taxon>
        <taxon>Ustilaginomycotina</taxon>
        <taxon>Malasseziomycetes</taxon>
        <taxon>Malasseziales</taxon>
        <taxon>Malasseziaceae</taxon>
        <taxon>Malassezia</taxon>
    </lineage>
</organism>
<comment type="caution">
    <text evidence="2">The sequence shown here is derived from an EMBL/GenBank/DDBJ whole genome shotgun (WGS) entry which is preliminary data.</text>
</comment>
<dbReference type="AlphaFoldDB" id="A8Q987"/>
<evidence type="ECO:0000313" key="3">
    <source>
        <dbReference type="Proteomes" id="UP000008837"/>
    </source>
</evidence>
<dbReference type="GO" id="GO:0000987">
    <property type="term" value="F:cis-regulatory region sequence-specific DNA binding"/>
    <property type="evidence" value="ECO:0007669"/>
    <property type="project" value="TreeGrafter"/>
</dbReference>
<dbReference type="RefSeq" id="XP_001729399.1">
    <property type="nucleotide sequence ID" value="XM_001729347.1"/>
</dbReference>
<dbReference type="SMART" id="SM00558">
    <property type="entry name" value="JmjC"/>
    <property type="match status" value="1"/>
</dbReference>
<keyword evidence="3" id="KW-1185">Reference proteome</keyword>
<sequence length="557" mass="62023">MSALELLTYSSHPLGLRPLGNAYLEGAKDFRTQSLGMLACFEDAFLLQFLVEWMDVQSLLCLSATSRSFYALVNAPLVWREKFIRDYGGRMSGGWPGSWRGAYAAAACTDHAKVKAFVACHISLAHVYSDAVFHDFVTASFDPRPFIEHHTSREIRKLLRKRKMATAATDDVPERPRIPDHIDRVDARAFDTLKFVTRFAHASWPCILTHATDDWPCHAWNLDYIRDVWADRLFQAEALQVNGRTYVEYAHSAGGGGMPVADLGVVPDTSPFYLFDADVAAGEDDAARGWRVPSLIARYPIGAKGEGDAREADERTRADLFSLLGEIRPDYRWLIAGPARSGSCWHKDPNLTSAWNAVTQGSKYWMLLPPKTVPPGVYVTEDESEVTAPASLSEWMLDFYAETKAKHGRRECGGDGQLIEGVCHAGEVMYIPSGWWHLVINLDDSVALTQNFVSVTELPSVLSFMKYTPEQISGFRAGTSKTSVFDQFVERLRAYDAEMTDEALACMPKRKSCRAPTLANEGSDWRVRLSCGVTDESNTTCTLSSLVADEELGDTPW</sequence>
<dbReference type="STRING" id="425265.A8Q987"/>
<dbReference type="Pfam" id="PF13621">
    <property type="entry name" value="Cupin_8"/>
    <property type="match status" value="1"/>
</dbReference>
<protein>
    <recommendedName>
        <fullName evidence="1">JmjC domain-containing protein</fullName>
    </recommendedName>
</protein>
<dbReference type="OrthoDB" id="424465at2759"/>
<dbReference type="Proteomes" id="UP000008837">
    <property type="component" value="Unassembled WGS sequence"/>
</dbReference>
<dbReference type="OMA" id="SLSEWML"/>
<dbReference type="InterPro" id="IPR003347">
    <property type="entry name" value="JmjC_dom"/>
</dbReference>
<dbReference type="VEuPathDB" id="FungiDB:MGL_3434"/>
<evidence type="ECO:0000259" key="1">
    <source>
        <dbReference type="PROSITE" id="PS51184"/>
    </source>
</evidence>
<dbReference type="InParanoid" id="A8Q987"/>
<dbReference type="SUPFAM" id="SSF81383">
    <property type="entry name" value="F-box domain"/>
    <property type="match status" value="1"/>
</dbReference>
<dbReference type="GeneID" id="5853706"/>
<accession>A8Q987</accession>
<dbReference type="InterPro" id="IPR050910">
    <property type="entry name" value="JMJD6_ArgDemeth/LysHydrox"/>
</dbReference>
<gene>
    <name evidence="2" type="ORF">MGL_3434</name>
</gene>
<proteinExistence type="predicted"/>
<dbReference type="EMBL" id="AAYY01000013">
    <property type="protein sequence ID" value="EDP42185.1"/>
    <property type="molecule type" value="Genomic_DNA"/>
</dbReference>
<evidence type="ECO:0000313" key="2">
    <source>
        <dbReference type="EMBL" id="EDP42185.1"/>
    </source>
</evidence>
<dbReference type="PANTHER" id="PTHR12480">
    <property type="entry name" value="ARGININE DEMETHYLASE AND LYSYL-HYDROXYLASE JMJD"/>
    <property type="match status" value="1"/>
</dbReference>
<feature type="domain" description="JmjC" evidence="1">
    <location>
        <begin position="288"/>
        <end position="469"/>
    </location>
</feature>